<gene>
    <name evidence="7" type="ORF">B841_10275</name>
</gene>
<accession>S5SWU3</accession>
<evidence type="ECO:0000313" key="7">
    <source>
        <dbReference type="EMBL" id="AGS35527.1"/>
    </source>
</evidence>
<dbReference type="InterPro" id="IPR036259">
    <property type="entry name" value="MFS_trans_sf"/>
</dbReference>
<dbReference type="Gene3D" id="1.20.1250.20">
    <property type="entry name" value="MFS general substrate transporter like domains"/>
    <property type="match status" value="1"/>
</dbReference>
<dbReference type="KEGG" id="cmd:B841_10275"/>
<proteinExistence type="predicted"/>
<feature type="transmembrane region" description="Helical" evidence="5">
    <location>
        <begin position="74"/>
        <end position="92"/>
    </location>
</feature>
<evidence type="ECO:0000256" key="5">
    <source>
        <dbReference type="SAM" id="Phobius"/>
    </source>
</evidence>
<name>S5SWU3_9CORY</name>
<dbReference type="Proteomes" id="UP000015388">
    <property type="component" value="Chromosome"/>
</dbReference>
<dbReference type="AlphaFoldDB" id="S5SWU3"/>
<evidence type="ECO:0000259" key="6">
    <source>
        <dbReference type="PROSITE" id="PS50850"/>
    </source>
</evidence>
<keyword evidence="4 5" id="KW-0472">Membrane</keyword>
<organism evidence="7 8">
    <name type="scientific">Corynebacterium maris DSM 45190</name>
    <dbReference type="NCBI Taxonomy" id="1224163"/>
    <lineage>
        <taxon>Bacteria</taxon>
        <taxon>Bacillati</taxon>
        <taxon>Actinomycetota</taxon>
        <taxon>Actinomycetes</taxon>
        <taxon>Mycobacteriales</taxon>
        <taxon>Corynebacteriaceae</taxon>
        <taxon>Corynebacterium</taxon>
    </lineage>
</organism>
<dbReference type="InterPro" id="IPR005829">
    <property type="entry name" value="Sugar_transporter_CS"/>
</dbReference>
<keyword evidence="3 5" id="KW-1133">Transmembrane helix</keyword>
<feature type="transmembrane region" description="Helical" evidence="5">
    <location>
        <begin position="271"/>
        <end position="290"/>
    </location>
</feature>
<dbReference type="CDD" id="cd17365">
    <property type="entry name" value="MFS_PcaK_like"/>
    <property type="match status" value="1"/>
</dbReference>
<dbReference type="PANTHER" id="PTHR23508">
    <property type="entry name" value="CARBOXYLIC ACID TRANSPORTER PROTEIN HOMOLOG"/>
    <property type="match status" value="1"/>
</dbReference>
<evidence type="ECO:0000256" key="2">
    <source>
        <dbReference type="ARBA" id="ARBA00022692"/>
    </source>
</evidence>
<dbReference type="SUPFAM" id="SSF103473">
    <property type="entry name" value="MFS general substrate transporter"/>
    <property type="match status" value="1"/>
</dbReference>
<feature type="transmembrane region" description="Helical" evidence="5">
    <location>
        <begin position="44"/>
        <end position="62"/>
    </location>
</feature>
<sequence length="435" mass="45355">MSGYQWLIIAIAAFLNALDGYDLVAMAFSANAVTEEFGLSSSQLGWLLSAALLGIGIGAVILAPLADKLGRRKIILIALSIDLLGLLMTATADSFTELMLWRLVTGIGVGGILSAVTVLVSEYSNLRFRGLAMSIYSAGYGLGASLCGVLAAQLIPDHGWESVFLTGAILTAVSIVLTWIFVPESADFHVARGQQDKIVSLAARLGKTEPLSPAASSPDSGKAPLSAIFSSRFLAATIKIWIAFSLINFAFNFANQWTPRLLTESGLSAQQGIVGGIMLSFGGTIGSLLYGALTTRVDARKLLVFFSFGSTVVLVGFIGSTSLPTLMFLFGVAVGMLLNGCITGLYTITPAAYPSTVRATGVGAAIGVSRLGAVLAPIVIGYLNEGGWSPVALYTLAAVIVAAAGIVLMALRLNPERTVTHIQSAAESEKQLSAR</sequence>
<feature type="transmembrane region" description="Helical" evidence="5">
    <location>
        <begin position="302"/>
        <end position="320"/>
    </location>
</feature>
<dbReference type="PROSITE" id="PS00217">
    <property type="entry name" value="SUGAR_TRANSPORT_2"/>
    <property type="match status" value="1"/>
</dbReference>
<dbReference type="GO" id="GO:0005886">
    <property type="term" value="C:plasma membrane"/>
    <property type="evidence" value="ECO:0007669"/>
    <property type="project" value="UniProtKB-SubCell"/>
</dbReference>
<dbReference type="GO" id="GO:0046943">
    <property type="term" value="F:carboxylic acid transmembrane transporter activity"/>
    <property type="evidence" value="ECO:0007669"/>
    <property type="project" value="TreeGrafter"/>
</dbReference>
<dbReference type="eggNOG" id="COG2814">
    <property type="taxonomic scope" value="Bacteria"/>
</dbReference>
<keyword evidence="8" id="KW-1185">Reference proteome</keyword>
<dbReference type="EMBL" id="CP003924">
    <property type="protein sequence ID" value="AGS35527.1"/>
    <property type="molecule type" value="Genomic_DNA"/>
</dbReference>
<dbReference type="PATRIC" id="fig|1224163.3.peg.2073"/>
<reference evidence="7 8" key="1">
    <citation type="submission" date="2012-11" db="EMBL/GenBank/DDBJ databases">
        <title>The complete genome sequence of Corynebacterium maris Coryn-1 (=DSM 45190).</title>
        <authorList>
            <person name="Schaffert L."/>
            <person name="Albersmeier A."/>
            <person name="Kalinowski J."/>
            <person name="Ruckert C."/>
        </authorList>
    </citation>
    <scope>NUCLEOTIDE SEQUENCE [LARGE SCALE GENOMIC DNA]</scope>
    <source>
        <strain evidence="8">Coryn-1</strain>
    </source>
</reference>
<dbReference type="PROSITE" id="PS00216">
    <property type="entry name" value="SUGAR_TRANSPORT_1"/>
    <property type="match status" value="1"/>
</dbReference>
<feature type="transmembrane region" description="Helical" evidence="5">
    <location>
        <begin position="360"/>
        <end position="380"/>
    </location>
</feature>
<dbReference type="RefSeq" id="WP_020935460.1">
    <property type="nucleotide sequence ID" value="NC_021915.1"/>
</dbReference>
<dbReference type="PANTHER" id="PTHR23508:SF10">
    <property type="entry name" value="CARBOXYLIC ACID TRANSPORTER PROTEIN HOMOLOG"/>
    <property type="match status" value="1"/>
</dbReference>
<dbReference type="Pfam" id="PF07690">
    <property type="entry name" value="MFS_1"/>
    <property type="match status" value="1"/>
</dbReference>
<feature type="transmembrane region" description="Helical" evidence="5">
    <location>
        <begin position="326"/>
        <end position="348"/>
    </location>
</feature>
<dbReference type="InterPro" id="IPR020846">
    <property type="entry name" value="MFS_dom"/>
</dbReference>
<feature type="domain" description="Major facilitator superfamily (MFS) profile" evidence="6">
    <location>
        <begin position="8"/>
        <end position="415"/>
    </location>
</feature>
<dbReference type="PROSITE" id="PS50850">
    <property type="entry name" value="MFS"/>
    <property type="match status" value="1"/>
</dbReference>
<feature type="transmembrane region" description="Helical" evidence="5">
    <location>
        <begin position="98"/>
        <end position="121"/>
    </location>
</feature>
<feature type="transmembrane region" description="Helical" evidence="5">
    <location>
        <begin position="233"/>
        <end position="251"/>
    </location>
</feature>
<feature type="transmembrane region" description="Helical" evidence="5">
    <location>
        <begin position="162"/>
        <end position="182"/>
    </location>
</feature>
<dbReference type="STRING" id="1224163.B841_10275"/>
<evidence type="ECO:0000313" key="8">
    <source>
        <dbReference type="Proteomes" id="UP000015388"/>
    </source>
</evidence>
<comment type="subcellular location">
    <subcellularLocation>
        <location evidence="1">Cell membrane</location>
        <topology evidence="1">Multi-pass membrane protein</topology>
    </subcellularLocation>
</comment>
<evidence type="ECO:0000256" key="4">
    <source>
        <dbReference type="ARBA" id="ARBA00023136"/>
    </source>
</evidence>
<feature type="transmembrane region" description="Helical" evidence="5">
    <location>
        <begin position="392"/>
        <end position="411"/>
    </location>
</feature>
<protein>
    <submittedName>
        <fullName evidence="7">Permease of the major facilitator superfamily protein</fullName>
    </submittedName>
</protein>
<feature type="transmembrane region" description="Helical" evidence="5">
    <location>
        <begin position="133"/>
        <end position="156"/>
    </location>
</feature>
<evidence type="ECO:0000256" key="1">
    <source>
        <dbReference type="ARBA" id="ARBA00004651"/>
    </source>
</evidence>
<keyword evidence="2 5" id="KW-0812">Transmembrane</keyword>
<evidence type="ECO:0000256" key="3">
    <source>
        <dbReference type="ARBA" id="ARBA00022989"/>
    </source>
</evidence>
<dbReference type="HOGENOM" id="CLU_001265_46_4_11"/>
<dbReference type="InterPro" id="IPR011701">
    <property type="entry name" value="MFS"/>
</dbReference>